<keyword evidence="4" id="KW-0479">Metal-binding</keyword>
<dbReference type="InterPro" id="IPR038257">
    <property type="entry name" value="CRISPR-assoc_Cas3_HD_sf"/>
</dbReference>
<dbReference type="Gene3D" id="3.40.50.300">
    <property type="entry name" value="P-loop containing nucleotide triphosphate hydrolases"/>
    <property type="match status" value="2"/>
</dbReference>
<dbReference type="GO" id="GO:0003676">
    <property type="term" value="F:nucleic acid binding"/>
    <property type="evidence" value="ECO:0007669"/>
    <property type="project" value="InterPro"/>
</dbReference>
<dbReference type="GO" id="GO:0005524">
    <property type="term" value="F:ATP binding"/>
    <property type="evidence" value="ECO:0007669"/>
    <property type="project" value="UniProtKB-KW"/>
</dbReference>
<feature type="domain" description="HD Cas3-type" evidence="11">
    <location>
        <begin position="5"/>
        <end position="207"/>
    </location>
</feature>
<organism evidence="12">
    <name type="scientific">Mesotoga infera</name>
    <dbReference type="NCBI Taxonomy" id="1236046"/>
    <lineage>
        <taxon>Bacteria</taxon>
        <taxon>Thermotogati</taxon>
        <taxon>Thermotogota</taxon>
        <taxon>Thermotogae</taxon>
        <taxon>Kosmotogales</taxon>
        <taxon>Kosmotogaceae</taxon>
        <taxon>Mesotoga</taxon>
    </lineage>
</organism>
<evidence type="ECO:0000256" key="2">
    <source>
        <dbReference type="ARBA" id="ARBA00009046"/>
    </source>
</evidence>
<evidence type="ECO:0000259" key="11">
    <source>
        <dbReference type="PROSITE" id="PS51643"/>
    </source>
</evidence>
<proteinExistence type="inferred from homology"/>
<dbReference type="NCBIfam" id="TIGR01596">
    <property type="entry name" value="cas3_HD"/>
    <property type="match status" value="1"/>
</dbReference>
<evidence type="ECO:0000256" key="3">
    <source>
        <dbReference type="ARBA" id="ARBA00022722"/>
    </source>
</evidence>
<dbReference type="InterPro" id="IPR006483">
    <property type="entry name" value="CRISPR-assoc_Cas3_HD"/>
</dbReference>
<evidence type="ECO:0000256" key="9">
    <source>
        <dbReference type="ARBA" id="ARBA00023118"/>
    </source>
</evidence>
<dbReference type="CDD" id="cd09641">
    <property type="entry name" value="Cas3''_I"/>
    <property type="match status" value="1"/>
</dbReference>
<dbReference type="InterPro" id="IPR027417">
    <property type="entry name" value="P-loop_NTPase"/>
</dbReference>
<evidence type="ECO:0000256" key="5">
    <source>
        <dbReference type="ARBA" id="ARBA00022741"/>
    </source>
</evidence>
<comment type="caution">
    <text evidence="12">The sequence shown here is derived from an EMBL/GenBank/DDBJ whole genome shotgun (WGS) entry which is preliminary data.</text>
</comment>
<evidence type="ECO:0000256" key="6">
    <source>
        <dbReference type="ARBA" id="ARBA00022801"/>
    </source>
</evidence>
<dbReference type="InterPro" id="IPR011545">
    <property type="entry name" value="DEAD/DEAH_box_helicase_dom"/>
</dbReference>
<evidence type="ECO:0000313" key="12">
    <source>
        <dbReference type="EMBL" id="HDP76850.1"/>
    </source>
</evidence>
<dbReference type="AlphaFoldDB" id="A0A7C1CUS7"/>
<keyword evidence="3" id="KW-0540">Nuclease</keyword>
<sequence length="783" mass="89789">MTEICSHPHRLLIDHTRGVYSLMSSELAEGKHFINCEELFGISYFDLEILVKGIAYFHDLGKCSTYFQQSLGGKRVDKELSQHAVIGSIALGHYLNGQISDDKAAAILIGMAVVKYHHSRAKAFNFLIDIYKDRRRPIEEIKKRLDKEYVERFSKILGEEVNLDIDGLAKRIVRWTRLFGRQSEKNGIRPYLLFAYLSSLLTWADRTDAGFLGEYKSNRLKLPSDLVDDFRKAREFDNPQTKMNNMRNEFYKESISRLDFNIGTIRGRTGIGKTLAITSLALKKREEILEKKGYTPRVVYCLPFLSIIDQTYETVSRVLTNGGIDTSSEILIQQHHLTDLEYSRTDSEIAGEVENYEAYLADILLNSWDSEIILTTFVSLFDSMLTDKRNTRFFRIPGSILILDEIQAVPPKYWKVASEMLSHLAKYAGTTIIFSSATVPKPFLISSEQLIKEKYELNRYDVKYLGKVTLEDFKTGILQDYVTTATDEKKSLMIVVNTIKSCKELYEFMKNDLCIDEKKLDCLSSNIPTVVRRDIIGKVFKKKGFHILVTTQLIEAGVDLSFDYSIRDLGPFDSLLQVAGRVNRSSEKRRGELAIVELLKDGSNRPFSWIYNSTIMQTTRGTLNGNSELNEPQMYQLGDDYFKELTKKGLENESLNLLDALRDMDFEGISSFSLIEEIKNALSVPVFLEIDKAAAKNWQNYCQILEEIPNRDARYEHLARKKQAARALAPYVVNLRVYTHPGAESYFLPEVQHGFCYISNDEIERYYDPKTGIKPEGDNFFCD</sequence>
<dbReference type="InterPro" id="IPR001650">
    <property type="entry name" value="Helicase_C-like"/>
</dbReference>
<dbReference type="InterPro" id="IPR014001">
    <property type="entry name" value="Helicase_ATP-bd"/>
</dbReference>
<dbReference type="Proteomes" id="UP000886198">
    <property type="component" value="Unassembled WGS sequence"/>
</dbReference>
<protein>
    <submittedName>
        <fullName evidence="12">CRISPR-associated helicase Cas3</fullName>
    </submittedName>
</protein>
<dbReference type="PROSITE" id="PS51192">
    <property type="entry name" value="HELICASE_ATP_BIND_1"/>
    <property type="match status" value="1"/>
</dbReference>
<keyword evidence="8" id="KW-0067">ATP-binding</keyword>
<dbReference type="GO" id="GO:0004386">
    <property type="term" value="F:helicase activity"/>
    <property type="evidence" value="ECO:0007669"/>
    <property type="project" value="UniProtKB-KW"/>
</dbReference>
<feature type="domain" description="Helicase ATP-binding" evidence="10">
    <location>
        <begin position="254"/>
        <end position="457"/>
    </location>
</feature>
<dbReference type="InterPro" id="IPR006474">
    <property type="entry name" value="Helicase_Cas3_CRISPR-ass_core"/>
</dbReference>
<keyword evidence="5" id="KW-0547">Nucleotide-binding</keyword>
<reference evidence="12" key="1">
    <citation type="journal article" date="2020" name="mSystems">
        <title>Genome- and Community-Level Interaction Insights into Carbon Utilization and Element Cycling Functions of Hydrothermarchaeota in Hydrothermal Sediment.</title>
        <authorList>
            <person name="Zhou Z."/>
            <person name="Liu Y."/>
            <person name="Xu W."/>
            <person name="Pan J."/>
            <person name="Luo Z.H."/>
            <person name="Li M."/>
        </authorList>
    </citation>
    <scope>NUCLEOTIDE SEQUENCE [LARGE SCALE GENOMIC DNA]</scope>
    <source>
        <strain evidence="12">SpSt-1179</strain>
    </source>
</reference>
<dbReference type="SMART" id="SM00487">
    <property type="entry name" value="DEXDc"/>
    <property type="match status" value="1"/>
</dbReference>
<gene>
    <name evidence="12" type="primary">cas3</name>
    <name evidence="12" type="ORF">ENN47_01430</name>
</gene>
<dbReference type="GO" id="GO:0004518">
    <property type="term" value="F:nuclease activity"/>
    <property type="evidence" value="ECO:0007669"/>
    <property type="project" value="UniProtKB-KW"/>
</dbReference>
<dbReference type="CDD" id="cd17930">
    <property type="entry name" value="DEXHc_cas3"/>
    <property type="match status" value="1"/>
</dbReference>
<accession>A0A7C1CUS7</accession>
<evidence type="ECO:0000259" key="10">
    <source>
        <dbReference type="PROSITE" id="PS51192"/>
    </source>
</evidence>
<comment type="similarity">
    <text evidence="2">In the central section; belongs to the CRISPR-associated helicase Cas3 family.</text>
</comment>
<keyword evidence="6" id="KW-0378">Hydrolase</keyword>
<dbReference type="Gene3D" id="1.10.3210.30">
    <property type="match status" value="1"/>
</dbReference>
<dbReference type="InterPro" id="IPR054712">
    <property type="entry name" value="Cas3-like_dom"/>
</dbReference>
<dbReference type="SUPFAM" id="SSF52540">
    <property type="entry name" value="P-loop containing nucleoside triphosphate hydrolases"/>
    <property type="match status" value="1"/>
</dbReference>
<dbReference type="SMART" id="SM00490">
    <property type="entry name" value="HELICc"/>
    <property type="match status" value="1"/>
</dbReference>
<evidence type="ECO:0000256" key="1">
    <source>
        <dbReference type="ARBA" id="ARBA00006847"/>
    </source>
</evidence>
<dbReference type="EMBL" id="DSBT01000048">
    <property type="protein sequence ID" value="HDP76850.1"/>
    <property type="molecule type" value="Genomic_DNA"/>
</dbReference>
<dbReference type="GO" id="GO:0016787">
    <property type="term" value="F:hydrolase activity"/>
    <property type="evidence" value="ECO:0007669"/>
    <property type="project" value="UniProtKB-KW"/>
</dbReference>
<dbReference type="GO" id="GO:0051607">
    <property type="term" value="P:defense response to virus"/>
    <property type="evidence" value="ECO:0007669"/>
    <property type="project" value="UniProtKB-KW"/>
</dbReference>
<keyword evidence="9" id="KW-0051">Antiviral defense</keyword>
<name>A0A7C1CUS7_9BACT</name>
<dbReference type="NCBIfam" id="TIGR01587">
    <property type="entry name" value="cas3_core"/>
    <property type="match status" value="1"/>
</dbReference>
<evidence type="ECO:0000256" key="8">
    <source>
        <dbReference type="ARBA" id="ARBA00022840"/>
    </source>
</evidence>
<dbReference type="Pfam" id="PF22590">
    <property type="entry name" value="Cas3-like_C_2"/>
    <property type="match status" value="1"/>
</dbReference>
<dbReference type="GO" id="GO:0046872">
    <property type="term" value="F:metal ion binding"/>
    <property type="evidence" value="ECO:0007669"/>
    <property type="project" value="UniProtKB-KW"/>
</dbReference>
<evidence type="ECO:0000256" key="4">
    <source>
        <dbReference type="ARBA" id="ARBA00022723"/>
    </source>
</evidence>
<dbReference type="Pfam" id="PF00270">
    <property type="entry name" value="DEAD"/>
    <property type="match status" value="1"/>
</dbReference>
<comment type="similarity">
    <text evidence="1">In the N-terminal section; belongs to the CRISPR-associated nuclease Cas3-HD family.</text>
</comment>
<dbReference type="PROSITE" id="PS51643">
    <property type="entry name" value="HD_CAS3"/>
    <property type="match status" value="1"/>
</dbReference>
<evidence type="ECO:0000256" key="7">
    <source>
        <dbReference type="ARBA" id="ARBA00022806"/>
    </source>
</evidence>
<keyword evidence="7" id="KW-0347">Helicase</keyword>